<keyword evidence="1 4" id="KW-0349">Heme</keyword>
<evidence type="ECO:0000259" key="7">
    <source>
        <dbReference type="PROSITE" id="PS51820"/>
    </source>
</evidence>
<dbReference type="SUPFAM" id="SSF56988">
    <property type="entry name" value="Anthrax protective antigen"/>
    <property type="match status" value="1"/>
</dbReference>
<dbReference type="InterPro" id="IPR050597">
    <property type="entry name" value="Cytochrome_c_Oxidase_Subunit"/>
</dbReference>
<keyword evidence="2 4" id="KW-0479">Metal-binding</keyword>
<dbReference type="GO" id="GO:0009055">
    <property type="term" value="F:electron transfer activity"/>
    <property type="evidence" value="ECO:0007669"/>
    <property type="project" value="InterPro"/>
</dbReference>
<keyword evidence="5" id="KW-0732">Signal</keyword>
<evidence type="ECO:0000256" key="2">
    <source>
        <dbReference type="ARBA" id="ARBA00022723"/>
    </source>
</evidence>
<feature type="domain" description="PA14" evidence="7">
    <location>
        <begin position="14"/>
        <end position="147"/>
    </location>
</feature>
<name>A0A975G5F9_9BACT</name>
<dbReference type="AlphaFoldDB" id="A0A975G5F9"/>
<reference evidence="8" key="1">
    <citation type="submission" date="2021-04" db="EMBL/GenBank/DDBJ databases">
        <title>Luteolibacter sp. 32A isolated from the skin of an Anderson's salamander (Ambystoma andersonii).</title>
        <authorList>
            <person name="Spergser J."/>
            <person name="Busse H.-J."/>
        </authorList>
    </citation>
    <scope>NUCLEOTIDE SEQUENCE</scope>
    <source>
        <strain evidence="8">32A</strain>
    </source>
</reference>
<feature type="domain" description="Cytochrome c" evidence="6">
    <location>
        <begin position="364"/>
        <end position="440"/>
    </location>
</feature>
<dbReference type="EMBL" id="CP073100">
    <property type="protein sequence ID" value="QUE49449.1"/>
    <property type="molecule type" value="Genomic_DNA"/>
</dbReference>
<keyword evidence="9" id="KW-1185">Reference proteome</keyword>
<dbReference type="InterPro" id="IPR037524">
    <property type="entry name" value="PA14/GLEYA"/>
</dbReference>
<feature type="chain" id="PRO_5037907311" evidence="5">
    <location>
        <begin position="18"/>
        <end position="666"/>
    </location>
</feature>
<dbReference type="RefSeq" id="WP_211629529.1">
    <property type="nucleotide sequence ID" value="NZ_CP073100.1"/>
</dbReference>
<accession>A0A975G5F9</accession>
<evidence type="ECO:0000313" key="9">
    <source>
        <dbReference type="Proteomes" id="UP000676169"/>
    </source>
</evidence>
<dbReference type="InterPro" id="IPR036909">
    <property type="entry name" value="Cyt_c-like_dom_sf"/>
</dbReference>
<evidence type="ECO:0000259" key="6">
    <source>
        <dbReference type="PROSITE" id="PS51007"/>
    </source>
</evidence>
<dbReference type="PANTHER" id="PTHR33751:SF1">
    <property type="entry name" value="CBB3-TYPE CYTOCHROME C OXIDASE SUBUNIT FIXP"/>
    <property type="match status" value="1"/>
</dbReference>
<sequence length="666" mass="72022">MIRISILSCLALATAQAELSATFKAGDATDSRLDRLPALLVKAGEPATPFLAPGAFEVTWTGKLVLPERQRLSFSFEGTGSASVSVDGKSLLEESGTLGAKASESTRLNPGDHDITITYKSQPDGSGRFRLFWEERAFPKQSVPPGAFKTEAAEPVKLGELQRQGRALFASNHCAKCHVPASGLGATPMPETNEFAPLLAGEGDRVTGEWLERWIAAPHTLRPSTRMPALVDASTEAGRQQSADIAAFITESQKLGGEPGKPVDKALAQKGGETFHTLGCVACHTLPSQAEPDKDHKRIPLNNVASKFQPGALAVFLKKPDAFHSSSSMPDFRLSDDEAAGLASFLTTASTGKETKLPGTAPKGDSKRGEEFVKALNCGSCHPGLPMAEKAVAPALDTIFAKDWSASGCVAPAPKRGKAPVLNLDDNERLALVAFSKTGSKPLTRDTPAEYVRREITSQRCVSCHSIDGKASLLDEVHNESRSLVADLKHLDERVAQNRPHFTFLGEMLHASYVEAMIQGTAKPEPRPWLLMRMPAFHSRAQALAEGFARLHGIEPGKPGEVKVDPAHAEIGKKLFSAEGFGCITCHAMGDLKPTAAFEVEGVNLKLAHDRLRDEYFYRWMDNPPSVTPGTKMPRYSEGNQSQRTDVLEGDARKQYEAIWEYLNQK</sequence>
<evidence type="ECO:0000256" key="4">
    <source>
        <dbReference type="PROSITE-ProRule" id="PRU00433"/>
    </source>
</evidence>
<dbReference type="Gene3D" id="1.10.760.10">
    <property type="entry name" value="Cytochrome c-like domain"/>
    <property type="match status" value="3"/>
</dbReference>
<organism evidence="8 9">
    <name type="scientific">Luteolibacter ambystomatis</name>
    <dbReference type="NCBI Taxonomy" id="2824561"/>
    <lineage>
        <taxon>Bacteria</taxon>
        <taxon>Pseudomonadati</taxon>
        <taxon>Verrucomicrobiota</taxon>
        <taxon>Verrucomicrobiia</taxon>
        <taxon>Verrucomicrobiales</taxon>
        <taxon>Verrucomicrobiaceae</taxon>
        <taxon>Luteolibacter</taxon>
    </lineage>
</organism>
<feature type="domain" description="Cytochrome c" evidence="6">
    <location>
        <begin position="567"/>
        <end position="666"/>
    </location>
</feature>
<dbReference type="GO" id="GO:0046872">
    <property type="term" value="F:metal ion binding"/>
    <property type="evidence" value="ECO:0007669"/>
    <property type="project" value="UniProtKB-KW"/>
</dbReference>
<feature type="domain" description="Cytochrome c" evidence="6">
    <location>
        <begin position="266"/>
        <end position="350"/>
    </location>
</feature>
<dbReference type="PROSITE" id="PS51007">
    <property type="entry name" value="CYTC"/>
    <property type="match status" value="4"/>
</dbReference>
<evidence type="ECO:0000256" key="3">
    <source>
        <dbReference type="ARBA" id="ARBA00023004"/>
    </source>
</evidence>
<dbReference type="SUPFAM" id="SSF46626">
    <property type="entry name" value="Cytochrome c"/>
    <property type="match status" value="3"/>
</dbReference>
<feature type="domain" description="Cytochrome c" evidence="6">
    <location>
        <begin position="160"/>
        <end position="253"/>
    </location>
</feature>
<gene>
    <name evidence="8" type="ORF">KBB96_11250</name>
</gene>
<evidence type="ECO:0000256" key="5">
    <source>
        <dbReference type="SAM" id="SignalP"/>
    </source>
</evidence>
<dbReference type="Gene3D" id="3.90.182.10">
    <property type="entry name" value="Toxin - Anthrax Protective Antigen,domain 1"/>
    <property type="match status" value="1"/>
</dbReference>
<keyword evidence="3 4" id="KW-0408">Iron</keyword>
<evidence type="ECO:0000313" key="8">
    <source>
        <dbReference type="EMBL" id="QUE49449.1"/>
    </source>
</evidence>
<dbReference type="Proteomes" id="UP000676169">
    <property type="component" value="Chromosome"/>
</dbReference>
<dbReference type="PANTHER" id="PTHR33751">
    <property type="entry name" value="CBB3-TYPE CYTOCHROME C OXIDASE SUBUNIT FIXP"/>
    <property type="match status" value="1"/>
</dbReference>
<dbReference type="SUPFAM" id="SSF48695">
    <property type="entry name" value="Multiheme cytochromes"/>
    <property type="match status" value="1"/>
</dbReference>
<feature type="signal peptide" evidence="5">
    <location>
        <begin position="1"/>
        <end position="17"/>
    </location>
</feature>
<dbReference type="PROSITE" id="PS51820">
    <property type="entry name" value="PA14"/>
    <property type="match status" value="1"/>
</dbReference>
<dbReference type="InterPro" id="IPR036280">
    <property type="entry name" value="Multihaem_cyt_sf"/>
</dbReference>
<dbReference type="GO" id="GO:0020037">
    <property type="term" value="F:heme binding"/>
    <property type="evidence" value="ECO:0007669"/>
    <property type="project" value="InterPro"/>
</dbReference>
<protein>
    <submittedName>
        <fullName evidence="8">C-type cytochrome</fullName>
    </submittedName>
</protein>
<dbReference type="KEGG" id="lamb:KBB96_11250"/>
<evidence type="ECO:0000256" key="1">
    <source>
        <dbReference type="ARBA" id="ARBA00022617"/>
    </source>
</evidence>
<dbReference type="InterPro" id="IPR009056">
    <property type="entry name" value="Cyt_c-like_dom"/>
</dbReference>
<dbReference type="Pfam" id="PF00034">
    <property type="entry name" value="Cytochrom_C"/>
    <property type="match status" value="1"/>
</dbReference>
<proteinExistence type="predicted"/>